<dbReference type="GO" id="GO:0005524">
    <property type="term" value="F:ATP binding"/>
    <property type="evidence" value="ECO:0007669"/>
    <property type="project" value="UniProtKB-UniRule"/>
</dbReference>
<dbReference type="Proteomes" id="UP000186112">
    <property type="component" value="Unassembled WGS sequence"/>
</dbReference>
<dbReference type="OrthoDB" id="24041at2"/>
<evidence type="ECO:0000256" key="1">
    <source>
        <dbReference type="ARBA" id="ARBA00022598"/>
    </source>
</evidence>
<reference evidence="6 7" key="1">
    <citation type="submission" date="2016-02" db="EMBL/GenBank/DDBJ databases">
        <title>Genome sequence of Tissierella creatinophila DSM 6911.</title>
        <authorList>
            <person name="Poehlein A."/>
            <person name="Daniel R."/>
        </authorList>
    </citation>
    <scope>NUCLEOTIDE SEQUENCE [LARGE SCALE GENOMIC DNA]</scope>
    <source>
        <strain evidence="6 7">DSM 6911</strain>
    </source>
</reference>
<accession>A0A1U7M672</accession>
<dbReference type="Pfam" id="PF02786">
    <property type="entry name" value="CPSase_L_D2"/>
    <property type="match status" value="1"/>
</dbReference>
<dbReference type="EC" id="6.4.1.7" evidence="6"/>
<evidence type="ECO:0000256" key="3">
    <source>
        <dbReference type="ARBA" id="ARBA00022840"/>
    </source>
</evidence>
<comment type="caution">
    <text evidence="6">The sequence shown here is derived from an EMBL/GenBank/DDBJ whole genome shotgun (WGS) entry which is preliminary data.</text>
</comment>
<dbReference type="AlphaFoldDB" id="A0A1U7M672"/>
<dbReference type="PROSITE" id="PS50975">
    <property type="entry name" value="ATP_GRASP"/>
    <property type="match status" value="1"/>
</dbReference>
<dbReference type="RefSeq" id="WP_075726223.1">
    <property type="nucleotide sequence ID" value="NZ_LTDM01000018.1"/>
</dbReference>
<evidence type="ECO:0000313" key="7">
    <source>
        <dbReference type="Proteomes" id="UP000186112"/>
    </source>
</evidence>
<protein>
    <submittedName>
        <fullName evidence="6">2-oxoglutarate carboxylase small subunit</fullName>
        <ecNumber evidence="6">6.4.1.7</ecNumber>
    </submittedName>
</protein>
<dbReference type="GO" id="GO:0046872">
    <property type="term" value="F:metal ion binding"/>
    <property type="evidence" value="ECO:0007669"/>
    <property type="project" value="InterPro"/>
</dbReference>
<dbReference type="InterPro" id="IPR013815">
    <property type="entry name" value="ATP_grasp_subdomain_1"/>
</dbReference>
<dbReference type="SUPFAM" id="SSF56059">
    <property type="entry name" value="Glutathione synthetase ATP-binding domain-like"/>
    <property type="match status" value="1"/>
</dbReference>
<keyword evidence="3 4" id="KW-0067">ATP-binding</keyword>
<keyword evidence="7" id="KW-1185">Reference proteome</keyword>
<dbReference type="Pfam" id="PF13535">
    <property type="entry name" value="ATP-grasp_4"/>
    <property type="match status" value="1"/>
</dbReference>
<evidence type="ECO:0000256" key="4">
    <source>
        <dbReference type="PROSITE-ProRule" id="PRU00409"/>
    </source>
</evidence>
<dbReference type="InterPro" id="IPR005479">
    <property type="entry name" value="CPAse_ATP-bd"/>
</dbReference>
<evidence type="ECO:0000259" key="5">
    <source>
        <dbReference type="PROSITE" id="PS50975"/>
    </source>
</evidence>
<gene>
    <name evidence="6" type="primary">cfiB_2</name>
    <name evidence="6" type="ORF">TICRE_12600</name>
</gene>
<organism evidence="6 7">
    <name type="scientific">Tissierella creatinophila DSM 6911</name>
    <dbReference type="NCBI Taxonomy" id="1123403"/>
    <lineage>
        <taxon>Bacteria</taxon>
        <taxon>Bacillati</taxon>
        <taxon>Bacillota</taxon>
        <taxon>Tissierellia</taxon>
        <taxon>Tissierellales</taxon>
        <taxon>Tissierellaceae</taxon>
        <taxon>Tissierella</taxon>
    </lineage>
</organism>
<name>A0A1U7M672_TISCR</name>
<evidence type="ECO:0000256" key="2">
    <source>
        <dbReference type="ARBA" id="ARBA00022741"/>
    </source>
</evidence>
<sequence>MNYVFISPDFPSNFKYFALRLAQQGICVLGLGSENYDFLEPELKGALTEYYRVEDMEDYDQVLKACGYFTFKYGKIDRIESHNEHWLYQDACLRTDFNVFGFKEKDMGSIKYKSKMKEVFKKVGVPVARGKVTRDIDEAKKFIDEVGYPVCVKPDIGVGAANTFKLNNDEELDWFFSNELEVDYIMEEFIEGDIHTFDGLVDRNGKMVFMNSFIYDNGVMDIVNDNLDMYYYNQIEIPEDLKKYGLDIVKAFGVKEGFFHLEFFRTEEGKLIALEANLRPPGGLSMDLFNYSTDSDLYLAYAQLVSGDTLELQEKAPYCCVYIGRKDDEGIKHVNSIEGALIKYKDLFVYNGPIASIFSAAIGNYGIILRANDREALEEAIQFIKLREIS</sequence>
<evidence type="ECO:0000313" key="6">
    <source>
        <dbReference type="EMBL" id="OLS02775.1"/>
    </source>
</evidence>
<dbReference type="EMBL" id="LTDM01000018">
    <property type="protein sequence ID" value="OLS02775.1"/>
    <property type="molecule type" value="Genomic_DNA"/>
</dbReference>
<dbReference type="InterPro" id="IPR052032">
    <property type="entry name" value="ATP-dep_AA_Ligase"/>
</dbReference>
<dbReference type="PANTHER" id="PTHR43585:SF2">
    <property type="entry name" value="ATP-GRASP ENZYME FSQD"/>
    <property type="match status" value="1"/>
</dbReference>
<dbReference type="Gene3D" id="3.30.470.20">
    <property type="entry name" value="ATP-grasp fold, B domain"/>
    <property type="match status" value="1"/>
</dbReference>
<keyword evidence="2 4" id="KW-0547">Nucleotide-binding</keyword>
<feature type="domain" description="ATP-grasp" evidence="5">
    <location>
        <begin position="117"/>
        <end position="306"/>
    </location>
</feature>
<dbReference type="GO" id="GO:0034029">
    <property type="term" value="F:2-oxoglutarate carboxylase activity"/>
    <property type="evidence" value="ECO:0007669"/>
    <property type="project" value="UniProtKB-EC"/>
</dbReference>
<dbReference type="Gene3D" id="3.30.1490.20">
    <property type="entry name" value="ATP-grasp fold, A domain"/>
    <property type="match status" value="1"/>
</dbReference>
<keyword evidence="1 6" id="KW-0436">Ligase</keyword>
<dbReference type="InterPro" id="IPR011761">
    <property type="entry name" value="ATP-grasp"/>
</dbReference>
<proteinExistence type="predicted"/>
<dbReference type="PANTHER" id="PTHR43585">
    <property type="entry name" value="FUMIPYRROLE BIOSYNTHESIS PROTEIN C"/>
    <property type="match status" value="1"/>
</dbReference>